<gene>
    <name evidence="1" type="ORF">PoB_005586200</name>
</gene>
<sequence length="308" mass="34507">MDQNLRCVLPLSLLIKIETSHVQKAIEIQLVKSAVLSLTSRHVKIMKRDADGVTTLHHPNLHDSEILDRQAYHNHSVGASLIISCIVSTPGLSFLRMEGSVYIRGMKFRLSPFPLKDTTKGCFACQDIAVTCSITPVLEHTVSDAVGMRAPDKPSKSFGRIGSINPSQKVQTYHPLSYGGQHRYRRNTQNFYIDILPIVDYSLYARWLAIDSDPDRTAMKITSYLINILTAVDMRLQTLSLTNFKLNVRMVTPVISTEAQTSPYTESIKLVTAEGTKISAPSLLETFNNWVTEQTTFPKHDHAMLFTS</sequence>
<evidence type="ECO:0000313" key="2">
    <source>
        <dbReference type="Proteomes" id="UP000735302"/>
    </source>
</evidence>
<keyword evidence="1" id="KW-0645">Protease</keyword>
<evidence type="ECO:0000313" key="1">
    <source>
        <dbReference type="EMBL" id="GFO29357.1"/>
    </source>
</evidence>
<dbReference type="Proteomes" id="UP000735302">
    <property type="component" value="Unassembled WGS sequence"/>
</dbReference>
<dbReference type="GO" id="GO:0008237">
    <property type="term" value="F:metallopeptidase activity"/>
    <property type="evidence" value="ECO:0007669"/>
    <property type="project" value="UniProtKB-KW"/>
</dbReference>
<dbReference type="EMBL" id="BLXT01006160">
    <property type="protein sequence ID" value="GFO29357.1"/>
    <property type="molecule type" value="Genomic_DNA"/>
</dbReference>
<accession>A0AAV4CDT7</accession>
<name>A0AAV4CDT7_9GAST</name>
<comment type="caution">
    <text evidence="1">The sequence shown here is derived from an EMBL/GenBank/DDBJ whole genome shotgun (WGS) entry which is preliminary data.</text>
</comment>
<dbReference type="InterPro" id="IPR024079">
    <property type="entry name" value="MetalloPept_cat_dom_sf"/>
</dbReference>
<proteinExistence type="predicted"/>
<keyword evidence="1" id="KW-0378">Hydrolase</keyword>
<protein>
    <submittedName>
        <fullName evidence="1">A disintegrin and metalloproteinase with thrombospondin motifs 5-like</fullName>
    </submittedName>
</protein>
<keyword evidence="1" id="KW-0482">Metalloprotease</keyword>
<dbReference type="Gene3D" id="3.40.390.10">
    <property type="entry name" value="Collagenase (Catalytic Domain)"/>
    <property type="match status" value="1"/>
</dbReference>
<reference evidence="1 2" key="1">
    <citation type="journal article" date="2021" name="Elife">
        <title>Chloroplast acquisition without the gene transfer in kleptoplastic sea slugs, Plakobranchus ocellatus.</title>
        <authorList>
            <person name="Maeda T."/>
            <person name="Takahashi S."/>
            <person name="Yoshida T."/>
            <person name="Shimamura S."/>
            <person name="Takaki Y."/>
            <person name="Nagai Y."/>
            <person name="Toyoda A."/>
            <person name="Suzuki Y."/>
            <person name="Arimoto A."/>
            <person name="Ishii H."/>
            <person name="Satoh N."/>
            <person name="Nishiyama T."/>
            <person name="Hasebe M."/>
            <person name="Maruyama T."/>
            <person name="Minagawa J."/>
            <person name="Obokata J."/>
            <person name="Shigenobu S."/>
        </authorList>
    </citation>
    <scope>NUCLEOTIDE SEQUENCE [LARGE SCALE GENOMIC DNA]</scope>
</reference>
<organism evidence="1 2">
    <name type="scientific">Plakobranchus ocellatus</name>
    <dbReference type="NCBI Taxonomy" id="259542"/>
    <lineage>
        <taxon>Eukaryota</taxon>
        <taxon>Metazoa</taxon>
        <taxon>Spiralia</taxon>
        <taxon>Lophotrochozoa</taxon>
        <taxon>Mollusca</taxon>
        <taxon>Gastropoda</taxon>
        <taxon>Heterobranchia</taxon>
        <taxon>Euthyneura</taxon>
        <taxon>Panpulmonata</taxon>
        <taxon>Sacoglossa</taxon>
        <taxon>Placobranchoidea</taxon>
        <taxon>Plakobranchidae</taxon>
        <taxon>Plakobranchus</taxon>
    </lineage>
</organism>
<keyword evidence="2" id="KW-1185">Reference proteome</keyword>
<dbReference type="AlphaFoldDB" id="A0AAV4CDT7"/>